<dbReference type="InterPro" id="IPR001204">
    <property type="entry name" value="Phos_transporter"/>
</dbReference>
<dbReference type="GO" id="GO:0005315">
    <property type="term" value="F:phosphate transmembrane transporter activity"/>
    <property type="evidence" value="ECO:0007669"/>
    <property type="project" value="InterPro"/>
</dbReference>
<dbReference type="PANTHER" id="PTHR11101:SF49">
    <property type="entry name" value="PHOSPHATE TRANSPORTER"/>
    <property type="match status" value="1"/>
</dbReference>
<evidence type="ECO:0000313" key="10">
    <source>
        <dbReference type="Proteomes" id="UP000492821"/>
    </source>
</evidence>
<keyword evidence="4 8" id="KW-0592">Phosphate transport</keyword>
<feature type="transmembrane region" description="Helical" evidence="8">
    <location>
        <begin position="528"/>
        <end position="549"/>
    </location>
</feature>
<evidence type="ECO:0000313" key="11">
    <source>
        <dbReference type="WBParaSite" id="Pan_g14934.t1"/>
    </source>
</evidence>
<accession>A0A7E4V043</accession>
<evidence type="ECO:0000256" key="3">
    <source>
        <dbReference type="ARBA" id="ARBA00022448"/>
    </source>
</evidence>
<evidence type="ECO:0000256" key="5">
    <source>
        <dbReference type="ARBA" id="ARBA00022692"/>
    </source>
</evidence>
<dbReference type="GO" id="GO:0016020">
    <property type="term" value="C:membrane"/>
    <property type="evidence" value="ECO:0007669"/>
    <property type="project" value="UniProtKB-SubCell"/>
</dbReference>
<evidence type="ECO:0000256" key="4">
    <source>
        <dbReference type="ARBA" id="ARBA00022592"/>
    </source>
</evidence>
<feature type="region of interest" description="Disordered" evidence="9">
    <location>
        <begin position="302"/>
        <end position="323"/>
    </location>
</feature>
<dbReference type="GO" id="GO:0035435">
    <property type="term" value="P:phosphate ion transmembrane transport"/>
    <property type="evidence" value="ECO:0007669"/>
    <property type="project" value="TreeGrafter"/>
</dbReference>
<dbReference type="Pfam" id="PF01384">
    <property type="entry name" value="PHO4"/>
    <property type="match status" value="1"/>
</dbReference>
<evidence type="ECO:0000256" key="9">
    <source>
        <dbReference type="SAM" id="MobiDB-lite"/>
    </source>
</evidence>
<comment type="similarity">
    <text evidence="2 8">Belongs to the inorganic phosphate transporter (PiT) (TC 2.A.20) family.</text>
</comment>
<name>A0A7E4V043_PANRE</name>
<evidence type="ECO:0000256" key="7">
    <source>
        <dbReference type="ARBA" id="ARBA00023136"/>
    </source>
</evidence>
<comment type="subcellular location">
    <subcellularLocation>
        <location evidence="1 8">Membrane</location>
        <topology evidence="1 8">Multi-pass membrane protein</topology>
    </subcellularLocation>
</comment>
<keyword evidence="10" id="KW-1185">Reference proteome</keyword>
<evidence type="ECO:0000256" key="6">
    <source>
        <dbReference type="ARBA" id="ARBA00022989"/>
    </source>
</evidence>
<feature type="transmembrane region" description="Helical" evidence="8">
    <location>
        <begin position="123"/>
        <end position="143"/>
    </location>
</feature>
<keyword evidence="5 8" id="KW-0812">Transmembrane</keyword>
<feature type="compositionally biased region" description="Polar residues" evidence="9">
    <location>
        <begin position="310"/>
        <end position="323"/>
    </location>
</feature>
<keyword evidence="6 8" id="KW-1133">Transmembrane helix</keyword>
<reference evidence="10" key="1">
    <citation type="journal article" date="2013" name="Genetics">
        <title>The draft genome and transcriptome of Panagrellus redivivus are shaped by the harsh demands of a free-living lifestyle.</title>
        <authorList>
            <person name="Srinivasan J."/>
            <person name="Dillman A.R."/>
            <person name="Macchietto M.G."/>
            <person name="Heikkinen L."/>
            <person name="Lakso M."/>
            <person name="Fracchia K.M."/>
            <person name="Antoshechkin I."/>
            <person name="Mortazavi A."/>
            <person name="Wong G."/>
            <person name="Sternberg P.W."/>
        </authorList>
    </citation>
    <scope>NUCLEOTIDE SEQUENCE [LARGE SCALE GENOMIC DNA]</scope>
    <source>
        <strain evidence="10">MT8872</strain>
    </source>
</reference>
<feature type="transmembrane region" description="Helical" evidence="8">
    <location>
        <begin position="42"/>
        <end position="63"/>
    </location>
</feature>
<dbReference type="WBParaSite" id="Pan_g14934.t1">
    <property type="protein sequence ID" value="Pan_g14934.t1"/>
    <property type="gene ID" value="Pan_g14934"/>
</dbReference>
<feature type="transmembrane region" description="Helical" evidence="8">
    <location>
        <begin position="219"/>
        <end position="238"/>
    </location>
</feature>
<feature type="transmembrane region" description="Helical" evidence="8">
    <location>
        <begin position="250"/>
        <end position="272"/>
    </location>
</feature>
<keyword evidence="3 8" id="KW-0813">Transport</keyword>
<feature type="transmembrane region" description="Helical" evidence="8">
    <location>
        <begin position="439"/>
        <end position="457"/>
    </location>
</feature>
<sequence length="553" mass="59297">MLFGGTREVGGPEGGRVAPVIIMDIVSTTLAAAETLGEFRHAVLWAVIVGAILAFLLGFGMGANDVSNAFGTSVGSKAVGLKTAYCMATVFETLGAVLVGYNVTDTMRKFVVDTAVYAPEPQTLLVGQVAILGGGAAWLFIATFAKLPVSTTHSIVGATLGFSLVCKGFKGINWMKVVQIVISWVSSPLMSGIISSILYLIVDHLILRRSNPMQWGFRILPFFYFICLAFNTFAVSYQGSKVLHLASIPLWLAAVISLSVGVLAALLFHFVGRPFILRWIARDARKNAEETWPEVDVAAVRSDATDPEGTRTQTNASDASLSTTATVSSDIELAKTPPMPVEPGFGAKVAPVSEGSTETREKQRFSKKPRGFFAWFLPHRTRTECPDTLKLFSFIQVFTACFAGFAHGANDVSNAVAPIAAIYSIYVHQSVEQKGETPIYVLLYGVLAICIGLWILGHRVIRTVGQEMSEIHPASGFCIEFGAAVTALVASKVGLPISTTHCLIGSVVCVGTIKSGKGIDWKLFRNVALSWIVTLPVSGIIAALLMLLFKLLL</sequence>
<keyword evidence="7 8" id="KW-0472">Membrane</keyword>
<comment type="function">
    <text evidence="8">Sodium-phosphate symporter.</text>
</comment>
<evidence type="ECO:0000256" key="2">
    <source>
        <dbReference type="ARBA" id="ARBA00009916"/>
    </source>
</evidence>
<evidence type="ECO:0000256" key="8">
    <source>
        <dbReference type="RuleBase" id="RU363058"/>
    </source>
</evidence>
<reference evidence="11" key="2">
    <citation type="submission" date="2020-10" db="UniProtKB">
        <authorList>
            <consortium name="WormBaseParasite"/>
        </authorList>
    </citation>
    <scope>IDENTIFICATION</scope>
</reference>
<organism evidence="10 11">
    <name type="scientific">Panagrellus redivivus</name>
    <name type="common">Microworm</name>
    <dbReference type="NCBI Taxonomy" id="6233"/>
    <lineage>
        <taxon>Eukaryota</taxon>
        <taxon>Metazoa</taxon>
        <taxon>Ecdysozoa</taxon>
        <taxon>Nematoda</taxon>
        <taxon>Chromadorea</taxon>
        <taxon>Rhabditida</taxon>
        <taxon>Tylenchina</taxon>
        <taxon>Panagrolaimomorpha</taxon>
        <taxon>Panagrolaimoidea</taxon>
        <taxon>Panagrolaimidae</taxon>
        <taxon>Panagrellus</taxon>
    </lineage>
</organism>
<dbReference type="PANTHER" id="PTHR11101">
    <property type="entry name" value="PHOSPHATE TRANSPORTER"/>
    <property type="match status" value="1"/>
</dbReference>
<proteinExistence type="inferred from homology"/>
<protein>
    <recommendedName>
        <fullName evidence="8">Phosphate transporter</fullName>
    </recommendedName>
</protein>
<dbReference type="Proteomes" id="UP000492821">
    <property type="component" value="Unassembled WGS sequence"/>
</dbReference>
<feature type="transmembrane region" description="Helical" evidence="8">
    <location>
        <begin position="84"/>
        <end position="103"/>
    </location>
</feature>
<evidence type="ECO:0000256" key="1">
    <source>
        <dbReference type="ARBA" id="ARBA00004141"/>
    </source>
</evidence>
<feature type="transmembrane region" description="Helical" evidence="8">
    <location>
        <begin position="181"/>
        <end position="207"/>
    </location>
</feature>
<dbReference type="AlphaFoldDB" id="A0A7E4V043"/>